<dbReference type="GO" id="GO:0009252">
    <property type="term" value="P:peptidoglycan biosynthetic process"/>
    <property type="evidence" value="ECO:0007669"/>
    <property type="project" value="UniProtKB-UniPathway"/>
</dbReference>
<dbReference type="SUPFAM" id="SSF141523">
    <property type="entry name" value="L,D-transpeptidase catalytic domain-like"/>
    <property type="match status" value="1"/>
</dbReference>
<dbReference type="Pfam" id="PF03734">
    <property type="entry name" value="YkuD"/>
    <property type="match status" value="1"/>
</dbReference>
<dbReference type="AlphaFoldDB" id="A0A1T4T2G9"/>
<dbReference type="PANTHER" id="PTHR41533">
    <property type="entry name" value="L,D-TRANSPEPTIDASE HI_1667-RELATED"/>
    <property type="match status" value="1"/>
</dbReference>
<dbReference type="InterPro" id="IPR052905">
    <property type="entry name" value="LD-transpeptidase_YkuD-like"/>
</dbReference>
<keyword evidence="5" id="KW-0573">Peptidoglycan synthesis</keyword>
<dbReference type="GO" id="GO:0008360">
    <property type="term" value="P:regulation of cell shape"/>
    <property type="evidence" value="ECO:0007669"/>
    <property type="project" value="UniProtKB-KW"/>
</dbReference>
<evidence type="ECO:0000256" key="7">
    <source>
        <dbReference type="SAM" id="SignalP"/>
    </source>
</evidence>
<gene>
    <name evidence="10" type="ORF">CZ814_01915</name>
</gene>
<organism evidence="10 11">
    <name type="scientific">Photobacterium toruni</name>
    <dbReference type="NCBI Taxonomy" id="1935446"/>
    <lineage>
        <taxon>Bacteria</taxon>
        <taxon>Pseudomonadati</taxon>
        <taxon>Pseudomonadota</taxon>
        <taxon>Gammaproteobacteria</taxon>
        <taxon>Vibrionales</taxon>
        <taxon>Vibrionaceae</taxon>
        <taxon>Photobacterium</taxon>
    </lineage>
</organism>
<keyword evidence="4" id="KW-0133">Cell shape</keyword>
<keyword evidence="7" id="KW-0732">Signal</keyword>
<evidence type="ECO:0000256" key="1">
    <source>
        <dbReference type="ARBA" id="ARBA00004752"/>
    </source>
</evidence>
<evidence type="ECO:0000256" key="4">
    <source>
        <dbReference type="ARBA" id="ARBA00022960"/>
    </source>
</evidence>
<dbReference type="InterPro" id="IPR045380">
    <property type="entry name" value="LD_TPept_scaffold_dom"/>
</dbReference>
<dbReference type="GO" id="GO:0071555">
    <property type="term" value="P:cell wall organization"/>
    <property type="evidence" value="ECO:0007669"/>
    <property type="project" value="UniProtKB-KW"/>
</dbReference>
<dbReference type="Gene3D" id="2.40.440.10">
    <property type="entry name" value="L,D-transpeptidase catalytic domain-like"/>
    <property type="match status" value="1"/>
</dbReference>
<evidence type="ECO:0000259" key="9">
    <source>
        <dbReference type="Pfam" id="PF20142"/>
    </source>
</evidence>
<evidence type="ECO:0000256" key="2">
    <source>
        <dbReference type="ARBA" id="ARBA00005992"/>
    </source>
</evidence>
<feature type="domain" description="L,D-transpeptidase scaffold" evidence="9">
    <location>
        <begin position="68"/>
        <end position="159"/>
    </location>
</feature>
<evidence type="ECO:0000256" key="3">
    <source>
        <dbReference type="ARBA" id="ARBA00022679"/>
    </source>
</evidence>
<name>A0A1T4T2G9_9GAMM</name>
<dbReference type="InterPro" id="IPR038063">
    <property type="entry name" value="Transpep_catalytic_dom"/>
</dbReference>
<reference evidence="10 11" key="1">
    <citation type="submission" date="2017-02" db="EMBL/GenBank/DDBJ databases">
        <authorList>
            <person name="Peterson S.W."/>
        </authorList>
    </citation>
    <scope>NUCLEOTIDE SEQUENCE [LARGE SCALE GENOMIC DNA]</scope>
    <source>
        <strain evidence="10 11">CECT 9189</strain>
    </source>
</reference>
<dbReference type="Proteomes" id="UP000191116">
    <property type="component" value="Unassembled WGS sequence"/>
</dbReference>
<dbReference type="OrthoDB" id="9778545at2"/>
<dbReference type="GO" id="GO:0004180">
    <property type="term" value="F:carboxypeptidase activity"/>
    <property type="evidence" value="ECO:0007669"/>
    <property type="project" value="UniProtKB-ARBA"/>
</dbReference>
<dbReference type="InterPro" id="IPR005490">
    <property type="entry name" value="LD_TPept_cat_dom"/>
</dbReference>
<dbReference type="GO" id="GO:0016740">
    <property type="term" value="F:transferase activity"/>
    <property type="evidence" value="ECO:0007669"/>
    <property type="project" value="UniProtKB-KW"/>
</dbReference>
<comment type="pathway">
    <text evidence="1">Cell wall biogenesis; peptidoglycan biosynthesis.</text>
</comment>
<dbReference type="CDD" id="cd16913">
    <property type="entry name" value="YkuD_like"/>
    <property type="match status" value="1"/>
</dbReference>
<protein>
    <submittedName>
        <fullName evidence="10">Murein L,D-transpeptidase</fullName>
    </submittedName>
</protein>
<evidence type="ECO:0000313" key="10">
    <source>
        <dbReference type="EMBL" id="SKA34653.1"/>
    </source>
</evidence>
<comment type="similarity">
    <text evidence="2">Belongs to the YkuD family.</text>
</comment>
<keyword evidence="3" id="KW-0808">Transferase</keyword>
<dbReference type="Pfam" id="PF20142">
    <property type="entry name" value="Scaffold"/>
    <property type="match status" value="1"/>
</dbReference>
<evidence type="ECO:0000259" key="8">
    <source>
        <dbReference type="Pfam" id="PF03734"/>
    </source>
</evidence>
<evidence type="ECO:0000256" key="6">
    <source>
        <dbReference type="ARBA" id="ARBA00023316"/>
    </source>
</evidence>
<proteinExistence type="inferred from homology"/>
<evidence type="ECO:0000313" key="11">
    <source>
        <dbReference type="Proteomes" id="UP000191116"/>
    </source>
</evidence>
<accession>A0A1T4T2G9</accession>
<evidence type="ECO:0000256" key="5">
    <source>
        <dbReference type="ARBA" id="ARBA00022984"/>
    </source>
</evidence>
<dbReference type="EMBL" id="FUWP01000008">
    <property type="protein sequence ID" value="SKA34653.1"/>
    <property type="molecule type" value="Genomic_DNA"/>
</dbReference>
<dbReference type="RefSeq" id="WP_080174737.1">
    <property type="nucleotide sequence ID" value="NZ_AP024854.1"/>
</dbReference>
<sequence>MKFNRKKITSLIRSVITVSTLLTCGSALAADSVTSNTLDWHVLDGVTVNSATSLCSFSTVKVCNGSILNTLYAKNNFMPYWLNPVLVNAIMPQLQALADSKTLPGMTQRLKELKQLQALPDERGFDLLLTDSYLVYVDYVHQLMLDPRPLYNSHPVELTPLTLKMAQSYFPLTAQKINSLIPSSQFVSTMGVINHLLSLPANPLDSSNVHFDKVVYRGDTIPYGLKMATVLWNLGYLTQPQYQQITAQATITNTGVMNQAIKTFEGNYGLKMDGIIGPNVVSQLIRPYSSLARITALNLQRERFAQLKGNGPQIIVNIPDFKMTLYDNQQPVFESNIIDGMPKRPTNLFQSYINTVVINPYWYVPETIKVKNIIPAAKANPNFLKNSRIDVINSWSDRSVVPPSSIDWATVNPLTFTHEFRQDTGPENALGRVAFLMPDSFSVYMHDESQSEYPLFKHHHRDFSSGCMRVQKPRQMATMILSYQNMPTLPSVDDMINTNKHREIGLNTPVNLDVAYLTAWVTPTGQLEMRHDIYGYDSPRSKPIQNQFISIPNYRTHQRIKLALNGQTS</sequence>
<dbReference type="UniPathway" id="UPA00219"/>
<feature type="domain" description="L,D-TPase catalytic" evidence="8">
    <location>
        <begin position="313"/>
        <end position="481"/>
    </location>
</feature>
<dbReference type="PANTHER" id="PTHR41533:SF1">
    <property type="entry name" value="L,D-TRANSPEPTIDASE YCBB-RELATED"/>
    <property type="match status" value="1"/>
</dbReference>
<feature type="chain" id="PRO_5012413952" evidence="7">
    <location>
        <begin position="30"/>
        <end position="569"/>
    </location>
</feature>
<feature type="signal peptide" evidence="7">
    <location>
        <begin position="1"/>
        <end position="29"/>
    </location>
</feature>
<keyword evidence="6" id="KW-0961">Cell wall biogenesis/degradation</keyword>